<dbReference type="STRING" id="223786.SAMN05216234_10322"/>
<dbReference type="InterPro" id="IPR036191">
    <property type="entry name" value="RRF_sf"/>
</dbReference>
<evidence type="ECO:0000259" key="7">
    <source>
        <dbReference type="Pfam" id="PF01765"/>
    </source>
</evidence>
<dbReference type="NCBIfam" id="TIGR00496">
    <property type="entry name" value="frr"/>
    <property type="match status" value="1"/>
</dbReference>
<keyword evidence="9" id="KW-1185">Reference proteome</keyword>
<proteinExistence type="inferred from homology"/>
<evidence type="ECO:0000313" key="8">
    <source>
        <dbReference type="EMBL" id="SFO96434.1"/>
    </source>
</evidence>
<dbReference type="HAMAP" id="MF_00040">
    <property type="entry name" value="RRF"/>
    <property type="match status" value="1"/>
</dbReference>
<dbReference type="PANTHER" id="PTHR20982:SF3">
    <property type="entry name" value="MITOCHONDRIAL RIBOSOME RECYCLING FACTOR PSEUDO 1"/>
    <property type="match status" value="1"/>
</dbReference>
<evidence type="ECO:0000256" key="2">
    <source>
        <dbReference type="ARBA" id="ARBA00005912"/>
    </source>
</evidence>
<accession>A0A1I5LGE1</accession>
<sequence length="187" mass="21193">MEELNSVYDYAKEHMEKSLEVLKKDFTTIRTGRVSTHIVDNIKVDYYGTPTPLNQVGSVIATDAQTITISPWEKNLLPDIEHAIQQANIGVNPNNDGETIKLFFPPMTVEQRQESAKQAKGMGEKAKIAIRNIRRDANDKVKKLAKDKVITEDEEKRGLDQVQKITDDYIKKVDELVKAKEAEVLKV</sequence>
<evidence type="ECO:0000256" key="5">
    <source>
        <dbReference type="ARBA" id="ARBA00025050"/>
    </source>
</evidence>
<dbReference type="GO" id="GO:0043023">
    <property type="term" value="F:ribosomal large subunit binding"/>
    <property type="evidence" value="ECO:0007669"/>
    <property type="project" value="TreeGrafter"/>
</dbReference>
<dbReference type="Gene3D" id="1.10.132.20">
    <property type="entry name" value="Ribosome-recycling factor"/>
    <property type="match status" value="1"/>
</dbReference>
<dbReference type="PANTHER" id="PTHR20982">
    <property type="entry name" value="RIBOSOME RECYCLING FACTOR"/>
    <property type="match status" value="1"/>
</dbReference>
<feature type="domain" description="Ribosome recycling factor" evidence="7">
    <location>
        <begin position="22"/>
        <end position="185"/>
    </location>
</feature>
<dbReference type="FunFam" id="1.10.132.20:FF:000001">
    <property type="entry name" value="Ribosome-recycling factor"/>
    <property type="match status" value="1"/>
</dbReference>
<evidence type="ECO:0000256" key="1">
    <source>
        <dbReference type="ARBA" id="ARBA00004496"/>
    </source>
</evidence>
<dbReference type="InterPro" id="IPR002661">
    <property type="entry name" value="Ribosome_recyc_fac"/>
</dbReference>
<gene>
    <name evidence="6" type="primary">frr</name>
    <name evidence="8" type="ORF">SAMN05216234_10322</name>
</gene>
<evidence type="ECO:0000256" key="4">
    <source>
        <dbReference type="ARBA" id="ARBA00022917"/>
    </source>
</evidence>
<name>A0A1I5LGE1_9BACT</name>
<dbReference type="FunFam" id="3.30.1360.40:FF:000001">
    <property type="entry name" value="Ribosome-recycling factor"/>
    <property type="match status" value="1"/>
</dbReference>
<keyword evidence="3 6" id="KW-0963">Cytoplasm</keyword>
<keyword evidence="4 6" id="KW-0648">Protein biosynthesis</keyword>
<dbReference type="RefSeq" id="WP_177201941.1">
    <property type="nucleotide sequence ID" value="NZ_FOXB01000003.1"/>
</dbReference>
<dbReference type="GO" id="GO:0002184">
    <property type="term" value="P:cytoplasmic translational termination"/>
    <property type="evidence" value="ECO:0007669"/>
    <property type="project" value="TreeGrafter"/>
</dbReference>
<dbReference type="GO" id="GO:0005829">
    <property type="term" value="C:cytosol"/>
    <property type="evidence" value="ECO:0007669"/>
    <property type="project" value="GOC"/>
</dbReference>
<evidence type="ECO:0000256" key="6">
    <source>
        <dbReference type="HAMAP-Rule" id="MF_00040"/>
    </source>
</evidence>
<dbReference type="Pfam" id="PF01765">
    <property type="entry name" value="RRF"/>
    <property type="match status" value="1"/>
</dbReference>
<protein>
    <recommendedName>
        <fullName evidence="6">Ribosome-recycling factor</fullName>
        <shortName evidence="6">RRF</shortName>
    </recommendedName>
    <alternativeName>
        <fullName evidence="6">Ribosome-releasing factor</fullName>
    </alternativeName>
</protein>
<organism evidence="8 9">
    <name type="scientific">Hydrogenimonas thermophila</name>
    <dbReference type="NCBI Taxonomy" id="223786"/>
    <lineage>
        <taxon>Bacteria</taxon>
        <taxon>Pseudomonadati</taxon>
        <taxon>Campylobacterota</taxon>
        <taxon>Epsilonproteobacteria</taxon>
        <taxon>Campylobacterales</taxon>
        <taxon>Hydrogenimonadaceae</taxon>
        <taxon>Hydrogenimonas</taxon>
    </lineage>
</organism>
<comment type="similarity">
    <text evidence="2 6">Belongs to the RRF family.</text>
</comment>
<dbReference type="Proteomes" id="UP000199227">
    <property type="component" value="Unassembled WGS sequence"/>
</dbReference>
<evidence type="ECO:0000256" key="3">
    <source>
        <dbReference type="ARBA" id="ARBA00022490"/>
    </source>
</evidence>
<dbReference type="CDD" id="cd00520">
    <property type="entry name" value="RRF"/>
    <property type="match status" value="1"/>
</dbReference>
<dbReference type="EMBL" id="FOXB01000003">
    <property type="protein sequence ID" value="SFO96434.1"/>
    <property type="molecule type" value="Genomic_DNA"/>
</dbReference>
<comment type="function">
    <text evidence="5 6">Responsible for the release of ribosomes from messenger RNA at the termination of protein biosynthesis. May increase the efficiency of translation by recycling ribosomes from one round of translation to another.</text>
</comment>
<dbReference type="SUPFAM" id="SSF55194">
    <property type="entry name" value="Ribosome recycling factor, RRF"/>
    <property type="match status" value="1"/>
</dbReference>
<reference evidence="8 9" key="1">
    <citation type="submission" date="2016-10" db="EMBL/GenBank/DDBJ databases">
        <authorList>
            <person name="de Groot N.N."/>
        </authorList>
    </citation>
    <scope>NUCLEOTIDE SEQUENCE [LARGE SCALE GENOMIC DNA]</scope>
    <source>
        <strain evidence="8 9">EP1-55-1</strain>
    </source>
</reference>
<comment type="subcellular location">
    <subcellularLocation>
        <location evidence="1 6">Cytoplasm</location>
    </subcellularLocation>
</comment>
<dbReference type="InterPro" id="IPR023584">
    <property type="entry name" value="Ribosome_recyc_fac_dom"/>
</dbReference>
<dbReference type="AlphaFoldDB" id="A0A1I5LGE1"/>
<evidence type="ECO:0000313" key="9">
    <source>
        <dbReference type="Proteomes" id="UP000199227"/>
    </source>
</evidence>
<dbReference type="Gene3D" id="3.30.1360.40">
    <property type="match status" value="1"/>
</dbReference>